<comment type="caution">
    <text evidence="12">The sequence shown here is derived from an EMBL/GenBank/DDBJ whole genome shotgun (WGS) entry which is preliminary data.</text>
</comment>
<feature type="active site" description="Nucleophile" evidence="9">
    <location>
        <position position="155"/>
    </location>
</feature>
<feature type="active site" description="Proton donor/acceptor" evidence="9">
    <location>
        <position position="139"/>
    </location>
</feature>
<evidence type="ECO:0000313" key="12">
    <source>
        <dbReference type="EMBL" id="MBL6903477.1"/>
    </source>
</evidence>
<feature type="domain" description="L,D-TPase catalytic" evidence="11">
    <location>
        <begin position="23"/>
        <end position="179"/>
    </location>
</feature>
<dbReference type="AlphaFoldDB" id="A0A937M2J5"/>
<evidence type="ECO:0000256" key="5">
    <source>
        <dbReference type="ARBA" id="ARBA00022801"/>
    </source>
</evidence>
<dbReference type="PROSITE" id="PS52029">
    <property type="entry name" value="LD_TPASE"/>
    <property type="match status" value="1"/>
</dbReference>
<dbReference type="Proteomes" id="UP000705230">
    <property type="component" value="Unassembled WGS sequence"/>
</dbReference>
<dbReference type="GO" id="GO:0071972">
    <property type="term" value="F:peptidoglycan L,D-transpeptidase activity"/>
    <property type="evidence" value="ECO:0007669"/>
    <property type="project" value="TreeGrafter"/>
</dbReference>
<keyword evidence="6 9" id="KW-0133">Cell shape</keyword>
<comment type="pathway">
    <text evidence="1 9">Cell wall biogenesis; peptidoglycan biosynthesis.</text>
</comment>
<dbReference type="Pfam" id="PF03734">
    <property type="entry name" value="YkuD"/>
    <property type="match status" value="1"/>
</dbReference>
<dbReference type="GO" id="GO:0018104">
    <property type="term" value="P:peptidoglycan-protein cross-linking"/>
    <property type="evidence" value="ECO:0007669"/>
    <property type="project" value="TreeGrafter"/>
</dbReference>
<evidence type="ECO:0000256" key="7">
    <source>
        <dbReference type="ARBA" id="ARBA00022984"/>
    </source>
</evidence>
<protein>
    <submittedName>
        <fullName evidence="12">L,D-transpeptidase</fullName>
    </submittedName>
</protein>
<comment type="similarity">
    <text evidence="2">Belongs to the YkuD family.</text>
</comment>
<gene>
    <name evidence="12" type="ORF">ISR29_04670</name>
</gene>
<proteinExistence type="inferred from homology"/>
<keyword evidence="5" id="KW-0378">Hydrolase</keyword>
<dbReference type="EMBL" id="JADHSG010000006">
    <property type="protein sequence ID" value="MBL6903477.1"/>
    <property type="molecule type" value="Genomic_DNA"/>
</dbReference>
<evidence type="ECO:0000256" key="6">
    <source>
        <dbReference type="ARBA" id="ARBA00022960"/>
    </source>
</evidence>
<evidence type="ECO:0000256" key="1">
    <source>
        <dbReference type="ARBA" id="ARBA00004752"/>
    </source>
</evidence>
<keyword evidence="10" id="KW-0732">Signal</keyword>
<dbReference type="SUPFAM" id="SSF141523">
    <property type="entry name" value="L,D-transpeptidase catalytic domain-like"/>
    <property type="match status" value="1"/>
</dbReference>
<dbReference type="InterPro" id="IPR050979">
    <property type="entry name" value="LD-transpeptidase"/>
</dbReference>
<keyword evidence="8 9" id="KW-0961">Cell wall biogenesis/degradation</keyword>
<evidence type="ECO:0000256" key="9">
    <source>
        <dbReference type="PROSITE-ProRule" id="PRU01373"/>
    </source>
</evidence>
<name>A0A937M2J5_9GAMM</name>
<evidence type="ECO:0000256" key="3">
    <source>
        <dbReference type="ARBA" id="ARBA00022676"/>
    </source>
</evidence>
<evidence type="ECO:0000256" key="2">
    <source>
        <dbReference type="ARBA" id="ARBA00005992"/>
    </source>
</evidence>
<dbReference type="GO" id="GO:0005576">
    <property type="term" value="C:extracellular region"/>
    <property type="evidence" value="ECO:0007669"/>
    <property type="project" value="TreeGrafter"/>
</dbReference>
<evidence type="ECO:0000259" key="11">
    <source>
        <dbReference type="PROSITE" id="PS52029"/>
    </source>
</evidence>
<dbReference type="PANTHER" id="PTHR30582:SF24">
    <property type="entry name" value="L,D-TRANSPEPTIDASE ERFK_SRFK-RELATED"/>
    <property type="match status" value="1"/>
</dbReference>
<dbReference type="InterPro" id="IPR038063">
    <property type="entry name" value="Transpep_catalytic_dom"/>
</dbReference>
<evidence type="ECO:0000256" key="10">
    <source>
        <dbReference type="SAM" id="SignalP"/>
    </source>
</evidence>
<keyword evidence="3" id="KW-0328">Glycosyltransferase</keyword>
<feature type="signal peptide" evidence="10">
    <location>
        <begin position="1"/>
        <end position="21"/>
    </location>
</feature>
<keyword evidence="4" id="KW-0808">Transferase</keyword>
<evidence type="ECO:0000256" key="4">
    <source>
        <dbReference type="ARBA" id="ARBA00022679"/>
    </source>
</evidence>
<evidence type="ECO:0000313" key="13">
    <source>
        <dbReference type="Proteomes" id="UP000705230"/>
    </source>
</evidence>
<dbReference type="GO" id="GO:0016757">
    <property type="term" value="F:glycosyltransferase activity"/>
    <property type="evidence" value="ECO:0007669"/>
    <property type="project" value="UniProtKB-KW"/>
</dbReference>
<dbReference type="InterPro" id="IPR005490">
    <property type="entry name" value="LD_TPept_cat_dom"/>
</dbReference>
<feature type="chain" id="PRO_5037519751" evidence="10">
    <location>
        <begin position="22"/>
        <end position="180"/>
    </location>
</feature>
<dbReference type="PANTHER" id="PTHR30582">
    <property type="entry name" value="L,D-TRANSPEPTIDASE"/>
    <property type="match status" value="1"/>
</dbReference>
<sequence length="180" mass="20239">MVKVRNIVSIFSLLFALNSFTESSIQVDISEQRLYLLKFNKVLASYPISSSSFGEGQKENSYKTPLGKHIIKEMIGSSASKDTIFISRINTKRAANLIKEPIDTDNDYVTSRIMWLEGEDEGVNKGGSVDSYQRYIYIHGTQEEGLIGTKASHGCIRMFNNDVIDLYEKVNIGTKVLIKN</sequence>
<accession>A0A937M2J5</accession>
<organism evidence="12 13">
    <name type="scientific">SAR86 cluster bacterium</name>
    <dbReference type="NCBI Taxonomy" id="2030880"/>
    <lineage>
        <taxon>Bacteria</taxon>
        <taxon>Pseudomonadati</taxon>
        <taxon>Pseudomonadota</taxon>
        <taxon>Gammaproteobacteria</taxon>
        <taxon>SAR86 cluster</taxon>
    </lineage>
</organism>
<keyword evidence="7 9" id="KW-0573">Peptidoglycan synthesis</keyword>
<dbReference type="GO" id="GO:0008360">
    <property type="term" value="P:regulation of cell shape"/>
    <property type="evidence" value="ECO:0007669"/>
    <property type="project" value="UniProtKB-UniRule"/>
</dbReference>
<dbReference type="GO" id="GO:0071555">
    <property type="term" value="P:cell wall organization"/>
    <property type="evidence" value="ECO:0007669"/>
    <property type="project" value="UniProtKB-UniRule"/>
</dbReference>
<dbReference type="CDD" id="cd16913">
    <property type="entry name" value="YkuD_like"/>
    <property type="match status" value="1"/>
</dbReference>
<dbReference type="Gene3D" id="2.40.440.10">
    <property type="entry name" value="L,D-transpeptidase catalytic domain-like"/>
    <property type="match status" value="1"/>
</dbReference>
<evidence type="ECO:0000256" key="8">
    <source>
        <dbReference type="ARBA" id="ARBA00023316"/>
    </source>
</evidence>
<reference evidence="12" key="1">
    <citation type="submission" date="2020-10" db="EMBL/GenBank/DDBJ databases">
        <title>Microbiome of the Black Sea water column analyzed by genome centric metagenomics.</title>
        <authorList>
            <person name="Cabello-Yeves P.J."/>
            <person name="Callieri C."/>
            <person name="Picazo A."/>
            <person name="Mehrshad M."/>
            <person name="Haro-Moreno J.M."/>
            <person name="Roda-Garcia J."/>
            <person name="Dzembekova N."/>
            <person name="Slabakova V."/>
            <person name="Slabakova N."/>
            <person name="Moncheva S."/>
            <person name="Rodriguez-Valera F."/>
        </authorList>
    </citation>
    <scope>NUCLEOTIDE SEQUENCE</scope>
    <source>
        <strain evidence="12">BS30m-G43</strain>
    </source>
</reference>